<dbReference type="EMBL" id="JBHFQA010000024">
    <property type="protein sequence ID" value="KAL2077491.1"/>
    <property type="molecule type" value="Genomic_DNA"/>
</dbReference>
<proteinExistence type="predicted"/>
<comment type="caution">
    <text evidence="10">The sequence shown here is derived from an EMBL/GenBank/DDBJ whole genome shotgun (WGS) entry which is preliminary data.</text>
</comment>
<keyword evidence="11" id="KW-1185">Reference proteome</keyword>
<evidence type="ECO:0000313" key="10">
    <source>
        <dbReference type="EMBL" id="KAL2077491.1"/>
    </source>
</evidence>
<dbReference type="Pfam" id="PF00664">
    <property type="entry name" value="ABC_membrane"/>
    <property type="match status" value="1"/>
</dbReference>
<dbReference type="PANTHER" id="PTHR24223">
    <property type="entry name" value="ATP-BINDING CASSETTE SUB-FAMILY C"/>
    <property type="match status" value="1"/>
</dbReference>
<evidence type="ECO:0000256" key="4">
    <source>
        <dbReference type="ARBA" id="ARBA00022840"/>
    </source>
</evidence>
<accession>A0ABD1ITG2</accession>
<feature type="region of interest" description="Disordered" evidence="7">
    <location>
        <begin position="461"/>
        <end position="519"/>
    </location>
</feature>
<keyword evidence="4" id="KW-0067">ATP-binding</keyword>
<evidence type="ECO:0000256" key="2">
    <source>
        <dbReference type="ARBA" id="ARBA00022692"/>
    </source>
</evidence>
<feature type="compositionally biased region" description="Low complexity" evidence="7">
    <location>
        <begin position="475"/>
        <end position="492"/>
    </location>
</feature>
<keyword evidence="2 8" id="KW-0812">Transmembrane</keyword>
<keyword evidence="5 8" id="KW-1133">Transmembrane helix</keyword>
<dbReference type="AlphaFoldDB" id="A0ABD1ITG2"/>
<dbReference type="PROSITE" id="PS50929">
    <property type="entry name" value="ABC_TM1F"/>
    <property type="match status" value="1"/>
</dbReference>
<evidence type="ECO:0000256" key="1">
    <source>
        <dbReference type="ARBA" id="ARBA00022448"/>
    </source>
</evidence>
<keyword evidence="6 8" id="KW-0472">Membrane</keyword>
<feature type="transmembrane region" description="Helical" evidence="8">
    <location>
        <begin position="278"/>
        <end position="300"/>
    </location>
</feature>
<reference evidence="10 11" key="1">
    <citation type="submission" date="2024-09" db="EMBL/GenBank/DDBJ databases">
        <title>A chromosome-level genome assembly of Gray's grenadier anchovy, Coilia grayii.</title>
        <authorList>
            <person name="Fu Z."/>
        </authorList>
    </citation>
    <scope>NUCLEOTIDE SEQUENCE [LARGE SCALE GENOMIC DNA]</scope>
    <source>
        <strain evidence="10">G4</strain>
        <tissue evidence="10">Muscle</tissue>
    </source>
</reference>
<name>A0ABD1ITG2_9TELE</name>
<keyword evidence="1" id="KW-0813">Transport</keyword>
<evidence type="ECO:0000313" key="11">
    <source>
        <dbReference type="Proteomes" id="UP001591681"/>
    </source>
</evidence>
<evidence type="ECO:0000256" key="6">
    <source>
        <dbReference type="ARBA" id="ARBA00023136"/>
    </source>
</evidence>
<dbReference type="CDD" id="cd18592">
    <property type="entry name" value="ABC_6TM_MRP5_8_9_D1"/>
    <property type="match status" value="1"/>
</dbReference>
<evidence type="ECO:0000256" key="8">
    <source>
        <dbReference type="SAM" id="Phobius"/>
    </source>
</evidence>
<feature type="transmembrane region" description="Helical" evidence="8">
    <location>
        <begin position="361"/>
        <end position="388"/>
    </location>
</feature>
<dbReference type="SUPFAM" id="SSF90123">
    <property type="entry name" value="ABC transporter transmembrane region"/>
    <property type="match status" value="1"/>
</dbReference>
<dbReference type="GO" id="GO:0005524">
    <property type="term" value="F:ATP binding"/>
    <property type="evidence" value="ECO:0007669"/>
    <property type="project" value="UniProtKB-KW"/>
</dbReference>
<organism evidence="10 11">
    <name type="scientific">Coilia grayii</name>
    <name type="common">Gray's grenadier anchovy</name>
    <dbReference type="NCBI Taxonomy" id="363190"/>
    <lineage>
        <taxon>Eukaryota</taxon>
        <taxon>Metazoa</taxon>
        <taxon>Chordata</taxon>
        <taxon>Craniata</taxon>
        <taxon>Vertebrata</taxon>
        <taxon>Euteleostomi</taxon>
        <taxon>Actinopterygii</taxon>
        <taxon>Neopterygii</taxon>
        <taxon>Teleostei</taxon>
        <taxon>Clupei</taxon>
        <taxon>Clupeiformes</taxon>
        <taxon>Clupeoidei</taxon>
        <taxon>Engraulidae</taxon>
        <taxon>Coilinae</taxon>
        <taxon>Coilia</taxon>
    </lineage>
</organism>
<keyword evidence="3" id="KW-0547">Nucleotide-binding</keyword>
<gene>
    <name evidence="10" type="ORF">ACEWY4_026995</name>
</gene>
<evidence type="ECO:0000256" key="5">
    <source>
        <dbReference type="ARBA" id="ARBA00022989"/>
    </source>
</evidence>
<dbReference type="InterPro" id="IPR011527">
    <property type="entry name" value="ABC1_TM_dom"/>
</dbReference>
<protein>
    <recommendedName>
        <fullName evidence="9">ABC transmembrane type-1 domain-containing protein</fullName>
    </recommendedName>
</protein>
<evidence type="ECO:0000256" key="3">
    <source>
        <dbReference type="ARBA" id="ARBA00022741"/>
    </source>
</evidence>
<dbReference type="PANTHER" id="PTHR24223:SF355">
    <property type="entry name" value="MULTIDRUG RESISTANCE-ASSOCIATED PROTEIN 5"/>
    <property type="match status" value="1"/>
</dbReference>
<dbReference type="Gene3D" id="1.20.1560.10">
    <property type="entry name" value="ABC transporter type 1, transmembrane domain"/>
    <property type="match status" value="1"/>
</dbReference>
<sequence length="519" mass="58066">MHSDVLEVTSWVEGMSMSSPTALPDPEMDEEEVEATRAMKRMGRYRHSIQMLKPFRITHKHQHPVDNAGLFSFMTLQWLSPLAWRAHKASSLSIEDVWGLSCHEASEVNCQRLETLWHEELKRQGKDGASLARVFWRFCRTRVLVAIFSLLITMVLGFVGPALLIRALLEYSQSAETWLPYGLALVAGIFVTELIRSWSLAFMWALNYRTASRLRGAALTFAFNKLLNLRNARDMSVGELVNICSSDGQRIYEAVSVGCLLAGGPLIGVLGLSYSAYFLGPTALVGSAIFIIFYPTMMLASKLTAYFRKKCVLVTDRRVRLMNEILGCIKFIKMYCWESAFASNIQKVRSEERKILERGNYVQSLTVGVAPIVVVIASVCTFTLHMALGYDLTAAQAFTVVAVFNSMTFALKVTPLAVRSLSEGSVAAKRFQRLFLMEERERVSMKVEDPENVVEFRDATLAWENPRQPPPPPSTARSHGAAGAASSACSAGREAEPLHRLGRGQGQRRWRGRGRREPQ</sequence>
<dbReference type="InterPro" id="IPR050173">
    <property type="entry name" value="ABC_transporter_C-like"/>
</dbReference>
<dbReference type="InterPro" id="IPR036640">
    <property type="entry name" value="ABC1_TM_sf"/>
</dbReference>
<evidence type="ECO:0000259" key="9">
    <source>
        <dbReference type="PROSITE" id="PS50929"/>
    </source>
</evidence>
<feature type="transmembrane region" description="Helical" evidence="8">
    <location>
        <begin position="181"/>
        <end position="206"/>
    </location>
</feature>
<feature type="transmembrane region" description="Helical" evidence="8">
    <location>
        <begin position="394"/>
        <end position="411"/>
    </location>
</feature>
<feature type="domain" description="ABC transmembrane type-1" evidence="9">
    <location>
        <begin position="144"/>
        <end position="423"/>
    </location>
</feature>
<dbReference type="FunFam" id="1.20.1560.10:FF:000012">
    <property type="entry name" value="ATP binding cassette subfamily C member 5"/>
    <property type="match status" value="1"/>
</dbReference>
<evidence type="ECO:0000256" key="7">
    <source>
        <dbReference type="SAM" id="MobiDB-lite"/>
    </source>
</evidence>
<dbReference type="Proteomes" id="UP001591681">
    <property type="component" value="Unassembled WGS sequence"/>
</dbReference>
<feature type="transmembrane region" description="Helical" evidence="8">
    <location>
        <begin position="251"/>
        <end position="272"/>
    </location>
</feature>
<feature type="compositionally biased region" description="Basic residues" evidence="7">
    <location>
        <begin position="500"/>
        <end position="519"/>
    </location>
</feature>
<feature type="transmembrane region" description="Helical" evidence="8">
    <location>
        <begin position="143"/>
        <end position="169"/>
    </location>
</feature>